<evidence type="ECO:0000313" key="11">
    <source>
        <dbReference type="RefSeq" id="XP_027355079.1"/>
    </source>
</evidence>
<evidence type="ECO:0000256" key="7">
    <source>
        <dbReference type="ARBA" id="ARBA00023242"/>
    </source>
</evidence>
<dbReference type="GO" id="GO:0000978">
    <property type="term" value="F:RNA polymerase II cis-regulatory region sequence-specific DNA binding"/>
    <property type="evidence" value="ECO:0007669"/>
    <property type="project" value="TreeGrafter"/>
</dbReference>
<keyword evidence="3" id="KW-0805">Transcription regulation</keyword>
<dbReference type="InterPro" id="IPR000232">
    <property type="entry name" value="HSF_DNA-bd"/>
</dbReference>
<dbReference type="InterPro" id="IPR036390">
    <property type="entry name" value="WH_DNA-bd_sf"/>
</dbReference>
<dbReference type="GO" id="GO:0003700">
    <property type="term" value="F:DNA-binding transcription factor activity"/>
    <property type="evidence" value="ECO:0007669"/>
    <property type="project" value="InterPro"/>
</dbReference>
<accession>A0A8B8LJT9</accession>
<reference evidence="11" key="2">
    <citation type="submission" date="2025-08" db="UniProtKB">
        <authorList>
            <consortium name="RefSeq"/>
        </authorList>
    </citation>
    <scope>IDENTIFICATION</scope>
    <source>
        <tissue evidence="11">Young leaves</tissue>
    </source>
</reference>
<dbReference type="PANTHER" id="PTHR10015">
    <property type="entry name" value="HEAT SHOCK TRANSCRIPTION FACTOR"/>
    <property type="match status" value="1"/>
</dbReference>
<evidence type="ECO:0000256" key="8">
    <source>
        <dbReference type="ARBA" id="ARBA00061350"/>
    </source>
</evidence>
<dbReference type="GO" id="GO:0006357">
    <property type="term" value="P:regulation of transcription by RNA polymerase II"/>
    <property type="evidence" value="ECO:0007669"/>
    <property type="project" value="TreeGrafter"/>
</dbReference>
<dbReference type="RefSeq" id="XP_027355079.1">
    <property type="nucleotide sequence ID" value="XM_027499278.1"/>
</dbReference>
<dbReference type="PRINTS" id="PR00056">
    <property type="entry name" value="HSFDOMAIN"/>
</dbReference>
<dbReference type="PANTHER" id="PTHR10015:SF338">
    <property type="entry name" value="HEAT STRESS TRANSCRIPTION FACTOR A-2"/>
    <property type="match status" value="1"/>
</dbReference>
<name>A0A8B8LJT9_ABRPR</name>
<dbReference type="Pfam" id="PF00447">
    <property type="entry name" value="HSF_DNA-bind"/>
    <property type="match status" value="1"/>
</dbReference>
<gene>
    <name evidence="11" type="primary">LOC113864987</name>
</gene>
<dbReference type="SMART" id="SM00415">
    <property type="entry name" value="HSF"/>
    <property type="match status" value="1"/>
</dbReference>
<dbReference type="GO" id="GO:0034605">
    <property type="term" value="P:cellular response to heat"/>
    <property type="evidence" value="ECO:0007669"/>
    <property type="project" value="TreeGrafter"/>
</dbReference>
<dbReference type="Gene3D" id="1.10.10.10">
    <property type="entry name" value="Winged helix-like DNA-binding domain superfamily/Winged helix DNA-binding domain"/>
    <property type="match status" value="1"/>
</dbReference>
<dbReference type="OrthoDB" id="60033at2759"/>
<dbReference type="Proteomes" id="UP000694853">
    <property type="component" value="Unplaced"/>
</dbReference>
<keyword evidence="5" id="KW-0238">DNA-binding</keyword>
<sequence length="416" mass="46797">MAEPSHILQKEVKYLSLSLESSSPFPLNSLFAMPLLPSANPLHFNENHTQPKTEMKGVTVKEEETAPFATVSSSSNLSPQPMEGLHEVGPPPFLTKTFEVVEDPSTDSIVSWSRARNSFVVWDSHKFSTTVLPRYFKHNNFSSFVRQLNTYGFRKIDPDRWEFANEGFLAGQKHLLKTIKRRRNVTQPQSVGGGGACIELGEFGLEGEVERLRRDRTVLMAEIVKLRQQQNNSKEQVLTMEARLQATEKKHQQMMTFLAKALSNQSFVQQLLQRNAQKRELQGVRRKRRLAASPSVENLQLDQDPVIAAVPFEEQNGEELAAIESQMESFFSCDEESSSEIKDPISGSVPIASGSDAIWEDLLRQELVVGDPEDEVVIGDFSQIDAPVEDLVARPDDWTEDLKNLVDHMGYVGSKP</sequence>
<dbReference type="KEGG" id="aprc:113864987"/>
<organism evidence="10 11">
    <name type="scientific">Abrus precatorius</name>
    <name type="common">Indian licorice</name>
    <name type="synonym">Glycine abrus</name>
    <dbReference type="NCBI Taxonomy" id="3816"/>
    <lineage>
        <taxon>Eukaryota</taxon>
        <taxon>Viridiplantae</taxon>
        <taxon>Streptophyta</taxon>
        <taxon>Embryophyta</taxon>
        <taxon>Tracheophyta</taxon>
        <taxon>Spermatophyta</taxon>
        <taxon>Magnoliopsida</taxon>
        <taxon>eudicotyledons</taxon>
        <taxon>Gunneridae</taxon>
        <taxon>Pentapetalae</taxon>
        <taxon>rosids</taxon>
        <taxon>fabids</taxon>
        <taxon>Fabales</taxon>
        <taxon>Fabaceae</taxon>
        <taxon>Papilionoideae</taxon>
        <taxon>50 kb inversion clade</taxon>
        <taxon>NPAAA clade</taxon>
        <taxon>indigoferoid/millettioid clade</taxon>
        <taxon>Abreae</taxon>
        <taxon>Abrus</taxon>
    </lineage>
</organism>
<evidence type="ECO:0000256" key="6">
    <source>
        <dbReference type="ARBA" id="ARBA00023163"/>
    </source>
</evidence>
<evidence type="ECO:0000259" key="9">
    <source>
        <dbReference type="PROSITE" id="PS00434"/>
    </source>
</evidence>
<evidence type="ECO:0000256" key="3">
    <source>
        <dbReference type="ARBA" id="ARBA00023015"/>
    </source>
</evidence>
<comment type="similarity">
    <text evidence="8">Belongs to the HSF family. Class A subfamily.</text>
</comment>
<evidence type="ECO:0000313" key="10">
    <source>
        <dbReference type="Proteomes" id="UP000694853"/>
    </source>
</evidence>
<dbReference type="GO" id="GO:0005634">
    <property type="term" value="C:nucleus"/>
    <property type="evidence" value="ECO:0007669"/>
    <property type="project" value="UniProtKB-SubCell"/>
</dbReference>
<evidence type="ECO:0000256" key="2">
    <source>
        <dbReference type="ARBA" id="ARBA00022553"/>
    </source>
</evidence>
<keyword evidence="10" id="KW-1185">Reference proteome</keyword>
<dbReference type="GeneID" id="113864987"/>
<feature type="domain" description="HSF-type DNA-binding" evidence="9">
    <location>
        <begin position="132"/>
        <end position="156"/>
    </location>
</feature>
<keyword evidence="2" id="KW-0597">Phosphoprotein</keyword>
<evidence type="ECO:0000256" key="1">
    <source>
        <dbReference type="ARBA" id="ARBA00004123"/>
    </source>
</evidence>
<keyword evidence="6" id="KW-0804">Transcription</keyword>
<keyword evidence="7" id="KW-0539">Nucleus</keyword>
<keyword evidence="4" id="KW-0346">Stress response</keyword>
<dbReference type="FunFam" id="1.10.10.10:FF:000057">
    <property type="entry name" value="Heat shock transcription factor 1"/>
    <property type="match status" value="1"/>
</dbReference>
<evidence type="ECO:0000256" key="4">
    <source>
        <dbReference type="ARBA" id="ARBA00023016"/>
    </source>
</evidence>
<proteinExistence type="inferred from homology"/>
<dbReference type="InterPro" id="IPR036388">
    <property type="entry name" value="WH-like_DNA-bd_sf"/>
</dbReference>
<dbReference type="SUPFAM" id="SSF46785">
    <property type="entry name" value="Winged helix' DNA-binding domain"/>
    <property type="match status" value="1"/>
</dbReference>
<dbReference type="AlphaFoldDB" id="A0A8B8LJT9"/>
<evidence type="ECO:0000256" key="5">
    <source>
        <dbReference type="ARBA" id="ARBA00023125"/>
    </source>
</evidence>
<dbReference type="PROSITE" id="PS00434">
    <property type="entry name" value="HSF_DOMAIN"/>
    <property type="match status" value="1"/>
</dbReference>
<comment type="subcellular location">
    <subcellularLocation>
        <location evidence="1">Nucleus</location>
    </subcellularLocation>
</comment>
<protein>
    <submittedName>
        <fullName evidence="11">Heat shock factor protein HSF30-like</fullName>
    </submittedName>
</protein>
<reference evidence="10" key="1">
    <citation type="journal article" date="2019" name="Toxins">
        <title>Detection of Abrin-Like and Prepropulchellin-Like Toxin Genes and Transcripts Using Whole Genome Sequencing and Full-Length Transcript Sequencing of Abrus precatorius.</title>
        <authorList>
            <person name="Hovde B.T."/>
            <person name="Daligault H.E."/>
            <person name="Hanschen E.R."/>
            <person name="Kunde Y.A."/>
            <person name="Johnson M.B."/>
            <person name="Starkenburg S.R."/>
            <person name="Johnson S.L."/>
        </authorList>
    </citation>
    <scope>NUCLEOTIDE SEQUENCE [LARGE SCALE GENOMIC DNA]</scope>
</reference>